<dbReference type="GO" id="GO:0005789">
    <property type="term" value="C:endoplasmic reticulum membrane"/>
    <property type="evidence" value="ECO:0007669"/>
    <property type="project" value="UniProtKB-SubCell"/>
</dbReference>
<evidence type="ECO:0000256" key="10">
    <source>
        <dbReference type="ARBA" id="ARBA00023002"/>
    </source>
</evidence>
<organism evidence="17 18">
    <name type="scientific">Microctonus aethiopoides</name>
    <dbReference type="NCBI Taxonomy" id="144406"/>
    <lineage>
        <taxon>Eukaryota</taxon>
        <taxon>Metazoa</taxon>
        <taxon>Ecdysozoa</taxon>
        <taxon>Arthropoda</taxon>
        <taxon>Hexapoda</taxon>
        <taxon>Insecta</taxon>
        <taxon>Pterygota</taxon>
        <taxon>Neoptera</taxon>
        <taxon>Endopterygota</taxon>
        <taxon>Hymenoptera</taxon>
        <taxon>Apocrita</taxon>
        <taxon>Ichneumonoidea</taxon>
        <taxon>Braconidae</taxon>
        <taxon>Euphorinae</taxon>
        <taxon>Microctonus</taxon>
    </lineage>
</organism>
<dbReference type="GO" id="GO:0005506">
    <property type="term" value="F:iron ion binding"/>
    <property type="evidence" value="ECO:0007669"/>
    <property type="project" value="InterPro"/>
</dbReference>
<evidence type="ECO:0000256" key="11">
    <source>
        <dbReference type="ARBA" id="ARBA00023004"/>
    </source>
</evidence>
<keyword evidence="16" id="KW-0812">Transmembrane</keyword>
<dbReference type="PRINTS" id="PR00385">
    <property type="entry name" value="P450"/>
</dbReference>
<keyword evidence="9" id="KW-0492">Microsome</keyword>
<comment type="caution">
    <text evidence="17">The sequence shown here is derived from an EMBL/GenBank/DDBJ whole genome shotgun (WGS) entry which is preliminary data.</text>
</comment>
<keyword evidence="11 14" id="KW-0408">Iron</keyword>
<comment type="cofactor">
    <cofactor evidence="1 14">
        <name>heme</name>
        <dbReference type="ChEBI" id="CHEBI:30413"/>
    </cofactor>
</comment>
<evidence type="ECO:0000256" key="12">
    <source>
        <dbReference type="ARBA" id="ARBA00023033"/>
    </source>
</evidence>
<dbReference type="InterPro" id="IPR002401">
    <property type="entry name" value="Cyt_P450_E_grp-I"/>
</dbReference>
<comment type="subcellular location">
    <subcellularLocation>
        <location evidence="4">Endoplasmic reticulum membrane</location>
        <topology evidence="4">Peripheral membrane protein</topology>
    </subcellularLocation>
    <subcellularLocation>
        <location evidence="3">Microsome membrane</location>
        <topology evidence="3">Peripheral membrane protein</topology>
    </subcellularLocation>
</comment>
<protein>
    <recommendedName>
        <fullName evidence="19">Cytochrome P450</fullName>
    </recommendedName>
</protein>
<dbReference type="EMBL" id="JAQQBS010000001">
    <property type="protein sequence ID" value="KAK0177610.1"/>
    <property type="molecule type" value="Genomic_DNA"/>
</dbReference>
<comment type="similarity">
    <text evidence="5 15">Belongs to the cytochrome P450 family.</text>
</comment>
<reference evidence="17" key="2">
    <citation type="submission" date="2023-03" db="EMBL/GenBank/DDBJ databases">
        <authorList>
            <person name="Inwood S.N."/>
            <person name="Skelly J.G."/>
            <person name="Guhlin J."/>
            <person name="Harrop T.W.R."/>
            <person name="Goldson S.G."/>
            <person name="Dearden P.K."/>
        </authorList>
    </citation>
    <scope>NUCLEOTIDE SEQUENCE</scope>
    <source>
        <strain evidence="17">Irish</strain>
        <tissue evidence="17">Whole body</tissue>
    </source>
</reference>
<keyword evidence="6 14" id="KW-0349">Heme</keyword>
<dbReference type="InterPro" id="IPR050196">
    <property type="entry name" value="Cytochrome_P450_Monoox"/>
</dbReference>
<keyword evidence="10 15" id="KW-0560">Oxidoreductase</keyword>
<gene>
    <name evidence="17" type="ORF">PV328_001646</name>
</gene>
<proteinExistence type="inferred from homology"/>
<dbReference type="PRINTS" id="PR00463">
    <property type="entry name" value="EP450I"/>
</dbReference>
<dbReference type="InterPro" id="IPR036396">
    <property type="entry name" value="Cyt_P450_sf"/>
</dbReference>
<dbReference type="AlphaFoldDB" id="A0AA39KXQ4"/>
<dbReference type="Proteomes" id="UP001168990">
    <property type="component" value="Unassembled WGS sequence"/>
</dbReference>
<evidence type="ECO:0000256" key="6">
    <source>
        <dbReference type="ARBA" id="ARBA00022617"/>
    </source>
</evidence>
<evidence type="ECO:0000313" key="17">
    <source>
        <dbReference type="EMBL" id="KAK0177610.1"/>
    </source>
</evidence>
<evidence type="ECO:0000256" key="1">
    <source>
        <dbReference type="ARBA" id="ARBA00001971"/>
    </source>
</evidence>
<evidence type="ECO:0000313" key="18">
    <source>
        <dbReference type="Proteomes" id="UP001168990"/>
    </source>
</evidence>
<dbReference type="InterPro" id="IPR017972">
    <property type="entry name" value="Cyt_P450_CS"/>
</dbReference>
<dbReference type="Pfam" id="PF00067">
    <property type="entry name" value="p450"/>
    <property type="match status" value="1"/>
</dbReference>
<feature type="transmembrane region" description="Helical" evidence="16">
    <location>
        <begin position="301"/>
        <end position="324"/>
    </location>
</feature>
<evidence type="ECO:0000256" key="4">
    <source>
        <dbReference type="ARBA" id="ARBA00004406"/>
    </source>
</evidence>
<accession>A0AA39KXQ4</accession>
<feature type="binding site" description="axial binding residue" evidence="14">
    <location>
        <position position="444"/>
    </location>
    <ligand>
        <name>heme</name>
        <dbReference type="ChEBI" id="CHEBI:30413"/>
    </ligand>
    <ligandPart>
        <name>Fe</name>
        <dbReference type="ChEBI" id="CHEBI:18248"/>
    </ligandPart>
</feature>
<evidence type="ECO:0000256" key="16">
    <source>
        <dbReference type="SAM" id="Phobius"/>
    </source>
</evidence>
<evidence type="ECO:0008006" key="19">
    <source>
        <dbReference type="Google" id="ProtNLM"/>
    </source>
</evidence>
<dbReference type="GO" id="GO:0016705">
    <property type="term" value="F:oxidoreductase activity, acting on paired donors, with incorporation or reduction of molecular oxygen"/>
    <property type="evidence" value="ECO:0007669"/>
    <property type="project" value="InterPro"/>
</dbReference>
<dbReference type="PANTHER" id="PTHR24291">
    <property type="entry name" value="CYTOCHROME P450 FAMILY 4"/>
    <property type="match status" value="1"/>
</dbReference>
<dbReference type="PANTHER" id="PTHR24291:SF189">
    <property type="entry name" value="CYTOCHROME P450 4C3-RELATED"/>
    <property type="match status" value="1"/>
</dbReference>
<evidence type="ECO:0000256" key="15">
    <source>
        <dbReference type="RuleBase" id="RU000461"/>
    </source>
</evidence>
<keyword evidence="18" id="KW-1185">Reference proteome</keyword>
<dbReference type="GO" id="GO:0004497">
    <property type="term" value="F:monooxygenase activity"/>
    <property type="evidence" value="ECO:0007669"/>
    <property type="project" value="UniProtKB-KW"/>
</dbReference>
<evidence type="ECO:0000256" key="5">
    <source>
        <dbReference type="ARBA" id="ARBA00010617"/>
    </source>
</evidence>
<name>A0AA39KXQ4_9HYME</name>
<sequence>MILQFLAGCIAVLCGIYILKRIYEFWIRQWNIIKAGQNLPGLSTIASAKFIWKISNNMEDAFNLMIEMCEKYPIGSLRLGPLLIICVSNPQDIEIIMKSTKSQKKPFTHDFMEPLVVNNLFNGYGPKMRAHRKLIMPMINGQHLKNYIVTFNKEVRRYIDALSVKTESEVFDIYNETQYCLADMTFETIFGIPGVAQNTGDLTVPHAVETVLETFFHRMISPWLYPTFLYNLSEPGREFKSATTTLHKFISKIIKEKKSLYMALGRGESRAEKPKPSILDLLIENVVVTHAMDNQEILYDIISLLFGFYDTVLGIFSFTILMLAMHHDVQNKIREELLLIIGAFDDVMLDNIGSFKYMDMVINETLRLFPVAPIIPREITDDLQIDKHILPKGSTAFMMAMLTHKSETHWDEPNKFIPERFSLEDSKVRHPFAFVPFSGGTRSCPGGKFDLN</sequence>
<keyword evidence="16" id="KW-1133">Transmembrane helix</keyword>
<dbReference type="Gene3D" id="1.10.630.10">
    <property type="entry name" value="Cytochrome P450"/>
    <property type="match status" value="1"/>
</dbReference>
<evidence type="ECO:0000256" key="13">
    <source>
        <dbReference type="ARBA" id="ARBA00023136"/>
    </source>
</evidence>
<keyword evidence="7 14" id="KW-0479">Metal-binding</keyword>
<evidence type="ECO:0000256" key="3">
    <source>
        <dbReference type="ARBA" id="ARBA00004174"/>
    </source>
</evidence>
<keyword evidence="13 16" id="KW-0472">Membrane</keyword>
<evidence type="ECO:0000256" key="8">
    <source>
        <dbReference type="ARBA" id="ARBA00022824"/>
    </source>
</evidence>
<evidence type="ECO:0000256" key="14">
    <source>
        <dbReference type="PIRSR" id="PIRSR602401-1"/>
    </source>
</evidence>
<keyword evidence="8" id="KW-0256">Endoplasmic reticulum</keyword>
<evidence type="ECO:0000256" key="2">
    <source>
        <dbReference type="ARBA" id="ARBA00003690"/>
    </source>
</evidence>
<evidence type="ECO:0000256" key="7">
    <source>
        <dbReference type="ARBA" id="ARBA00022723"/>
    </source>
</evidence>
<keyword evidence="12 15" id="KW-0503">Monooxygenase</keyword>
<dbReference type="GO" id="GO:0020037">
    <property type="term" value="F:heme binding"/>
    <property type="evidence" value="ECO:0007669"/>
    <property type="project" value="InterPro"/>
</dbReference>
<evidence type="ECO:0000256" key="9">
    <source>
        <dbReference type="ARBA" id="ARBA00022848"/>
    </source>
</evidence>
<dbReference type="InterPro" id="IPR001128">
    <property type="entry name" value="Cyt_P450"/>
</dbReference>
<dbReference type="PROSITE" id="PS00086">
    <property type="entry name" value="CYTOCHROME_P450"/>
    <property type="match status" value="1"/>
</dbReference>
<reference evidence="17" key="1">
    <citation type="journal article" date="2023" name="bioRxiv">
        <title>Scaffold-level genome assemblies of two parasitoid biocontrol wasps reveal the parthenogenesis mechanism and an associated novel virus.</title>
        <authorList>
            <person name="Inwood S."/>
            <person name="Skelly J."/>
            <person name="Guhlin J."/>
            <person name="Harrop T."/>
            <person name="Goldson S."/>
            <person name="Dearden P."/>
        </authorList>
    </citation>
    <scope>NUCLEOTIDE SEQUENCE</scope>
    <source>
        <strain evidence="17">Irish</strain>
        <tissue evidence="17">Whole body</tissue>
    </source>
</reference>
<comment type="function">
    <text evidence="2">May be involved in the metabolism of insect hormones and in the breakdown of synthetic insecticides.</text>
</comment>
<dbReference type="SUPFAM" id="SSF48264">
    <property type="entry name" value="Cytochrome P450"/>
    <property type="match status" value="1"/>
</dbReference>